<gene>
    <name evidence="15" type="primary">STK36</name>
</gene>
<dbReference type="AlphaFoldDB" id="A0A8C9NFG4"/>
<dbReference type="GO" id="GO:0005524">
    <property type="term" value="F:ATP binding"/>
    <property type="evidence" value="ECO:0007669"/>
    <property type="project" value="UniProtKB-UniRule"/>
</dbReference>
<dbReference type="GO" id="GO:0001222">
    <property type="term" value="F:transcription corepressor binding"/>
    <property type="evidence" value="ECO:0007669"/>
    <property type="project" value="Ensembl"/>
</dbReference>
<dbReference type="Ensembl" id="ENSSCAT00000020183.1">
    <property type="protein sequence ID" value="ENSSCAP00000018031.1"/>
    <property type="gene ID" value="ENSSCAG00000013070.1"/>
</dbReference>
<dbReference type="InterPro" id="IPR016024">
    <property type="entry name" value="ARM-type_fold"/>
</dbReference>
<protein>
    <recommendedName>
        <fullName evidence="2">non-specific serine/threonine protein kinase</fullName>
        <ecNumber evidence="2">2.7.11.1</ecNumber>
    </recommendedName>
    <alternativeName>
        <fullName evidence="12">Fused homolog</fullName>
    </alternativeName>
</protein>
<dbReference type="PROSITE" id="PS00107">
    <property type="entry name" value="PROTEIN_KINASE_ATP"/>
    <property type="match status" value="1"/>
</dbReference>
<sequence length="1024" mass="113882">MENYHILEVIGEGSFGRVYKGRRKHSAQVVALKFIPKVGRSEKELKNLQREIEIVRDLHHPNIIQMLDSFETAKEVVVVTDYAEGELFQILEDDGSLPENQVQIIAAQLISALYYLHSHRILHRDMKPQNILLGKDGVVKLCDFGFARAMSIHTMVLTSIKGTPLYMSPELVEERPYDHTADLWSVGCILYELFVGTPPFYTNSIFQLVSLIIKDPVKWPMTISPEFKSFLQGLLMKDPHERLSWPELLSHPFIAGRVTVIDDTEEHGISNPFTIKLSPELQALKEQQVHSMVPRSSSSRILRKTQQKMVEETKVKKSLRCPWLCLTVKAKEGHCGGKHRSTWVRLGCQQHTRQDLESDEEWQHLIEDTEASTMQLSMLLSLLRDPAFQHCVQDRLADSAQQVLEGMLEGASRLRSVLRVIGNLLSTQCDAELLDHFCQELNVPLSLLCLAKQILESGVTKQVGVEPRGNMGTFQPYRVLVLRRPWCPAGSGSQVPLPGTLEKGEVLCFTTLCESLDTTDPSISAHFYTRLQEEHQTLLNRLLQGCISEQPALRGSSGSSLPPLPGEDVVLEQGFASSELWSLVWHSVAVVLHVGTNSAALEGDLPPGSGHPMAEPDWNLLSPQGTLLFLSLALSIFTRESHQCLPQLTQSHGILMVILKKLLSPGFLAYPEVVPDVVIQVCQLLSFPFALDVDKDTLALIMEAVKYTEIPAQLLQVCTHHLPFSFTELPMGLLCQFVVSDIQVIDQVVREAAASEHIVAFLKSVLSSDNVILISDLLSLLTHVARACSEHLPFLQRILRDSDVADQPLTYLLSHNQHLIRARTCNLLGNLLRHSFSPALQSQPGWLEKLLECLSDPESSVRRAATFAVGNAACHASCPAGTLGRAVPALTRLLSDSRAQTCYNAALALSNLGQRGEELRDLLIQNRAPDLLLQVTCQDPRKTVREGALEALRALSQHPGIQRVLLSLKATERLAALAVVSPQPPFARHDESLFRRQCELLLRRLAAPPGRSGSSQLSRTGAER</sequence>
<dbReference type="GO" id="GO:0003351">
    <property type="term" value="P:epithelial cilium movement involved in extracellular fluid movement"/>
    <property type="evidence" value="ECO:0007669"/>
    <property type="project" value="Ensembl"/>
</dbReference>
<name>A0A8C9NFG4_SERCA</name>
<dbReference type="OMA" id="LCPSFLH"/>
<evidence type="ECO:0000256" key="9">
    <source>
        <dbReference type="ARBA" id="ARBA00023212"/>
    </source>
</evidence>
<comment type="subcellular location">
    <subcellularLocation>
        <location evidence="1">Cytoplasm</location>
        <location evidence="1">Cytoskeleton</location>
    </subcellularLocation>
</comment>
<dbReference type="GO" id="GO:0005634">
    <property type="term" value="C:nucleus"/>
    <property type="evidence" value="ECO:0007669"/>
    <property type="project" value="Ensembl"/>
</dbReference>
<reference evidence="15" key="2">
    <citation type="submission" date="2025-09" db="UniProtKB">
        <authorList>
            <consortium name="Ensembl"/>
        </authorList>
    </citation>
    <scope>IDENTIFICATION</scope>
</reference>
<dbReference type="InterPro" id="IPR011009">
    <property type="entry name" value="Kinase-like_dom_sf"/>
</dbReference>
<evidence type="ECO:0000313" key="15">
    <source>
        <dbReference type="Ensembl" id="ENSSCAP00000018031.1"/>
    </source>
</evidence>
<feature type="binding site" evidence="13">
    <location>
        <position position="33"/>
    </location>
    <ligand>
        <name>ATP</name>
        <dbReference type="ChEBI" id="CHEBI:30616"/>
    </ligand>
</feature>
<dbReference type="SUPFAM" id="SSF48371">
    <property type="entry name" value="ARM repeat"/>
    <property type="match status" value="1"/>
</dbReference>
<comment type="catalytic activity">
    <reaction evidence="11">
        <text>L-seryl-[protein] + ATP = O-phospho-L-seryl-[protein] + ADP + H(+)</text>
        <dbReference type="Rhea" id="RHEA:17989"/>
        <dbReference type="Rhea" id="RHEA-COMP:9863"/>
        <dbReference type="Rhea" id="RHEA-COMP:11604"/>
        <dbReference type="ChEBI" id="CHEBI:15378"/>
        <dbReference type="ChEBI" id="CHEBI:29999"/>
        <dbReference type="ChEBI" id="CHEBI:30616"/>
        <dbReference type="ChEBI" id="CHEBI:83421"/>
        <dbReference type="ChEBI" id="CHEBI:456216"/>
        <dbReference type="EC" id="2.7.11.1"/>
    </reaction>
</comment>
<dbReference type="FunFam" id="3.30.200.20:FF:000042">
    <property type="entry name" value="Aurora kinase A"/>
    <property type="match status" value="1"/>
</dbReference>
<keyword evidence="16" id="KW-1185">Reference proteome</keyword>
<dbReference type="InterPro" id="IPR017441">
    <property type="entry name" value="Protein_kinase_ATP_BS"/>
</dbReference>
<evidence type="ECO:0000256" key="12">
    <source>
        <dbReference type="ARBA" id="ARBA00075375"/>
    </source>
</evidence>
<keyword evidence="6 13" id="KW-0547">Nucleotide-binding</keyword>
<dbReference type="GO" id="GO:0005576">
    <property type="term" value="C:extracellular region"/>
    <property type="evidence" value="ECO:0007669"/>
    <property type="project" value="GOC"/>
</dbReference>
<dbReference type="GO" id="GO:0005829">
    <property type="term" value="C:cytosol"/>
    <property type="evidence" value="ECO:0007669"/>
    <property type="project" value="Ensembl"/>
</dbReference>
<accession>A0A8C9NFG4</accession>
<evidence type="ECO:0000256" key="2">
    <source>
        <dbReference type="ARBA" id="ARBA00012513"/>
    </source>
</evidence>
<dbReference type="SUPFAM" id="SSF56112">
    <property type="entry name" value="Protein kinase-like (PK-like)"/>
    <property type="match status" value="1"/>
</dbReference>
<dbReference type="GO" id="GO:0007420">
    <property type="term" value="P:brain development"/>
    <property type="evidence" value="ECO:0007669"/>
    <property type="project" value="Ensembl"/>
</dbReference>
<dbReference type="Pfam" id="PF00069">
    <property type="entry name" value="Pkinase"/>
    <property type="match status" value="1"/>
</dbReference>
<comment type="catalytic activity">
    <reaction evidence="10">
        <text>L-threonyl-[protein] + ATP = O-phospho-L-threonyl-[protein] + ADP + H(+)</text>
        <dbReference type="Rhea" id="RHEA:46608"/>
        <dbReference type="Rhea" id="RHEA-COMP:11060"/>
        <dbReference type="Rhea" id="RHEA-COMP:11605"/>
        <dbReference type="ChEBI" id="CHEBI:15378"/>
        <dbReference type="ChEBI" id="CHEBI:30013"/>
        <dbReference type="ChEBI" id="CHEBI:30616"/>
        <dbReference type="ChEBI" id="CHEBI:61977"/>
        <dbReference type="ChEBI" id="CHEBI:456216"/>
        <dbReference type="EC" id="2.7.11.1"/>
    </reaction>
</comment>
<dbReference type="PANTHER" id="PTHR22983">
    <property type="entry name" value="PROTEIN KINASE RELATED"/>
    <property type="match status" value="1"/>
</dbReference>
<dbReference type="Gene3D" id="1.10.510.10">
    <property type="entry name" value="Transferase(Phosphotransferase) domain 1"/>
    <property type="match status" value="1"/>
</dbReference>
<evidence type="ECO:0000256" key="6">
    <source>
        <dbReference type="ARBA" id="ARBA00022741"/>
    </source>
</evidence>
<dbReference type="GO" id="GO:0045880">
    <property type="term" value="P:positive regulation of smoothened signaling pathway"/>
    <property type="evidence" value="ECO:0007669"/>
    <property type="project" value="Ensembl"/>
</dbReference>
<dbReference type="InterPro" id="IPR008271">
    <property type="entry name" value="Ser/Thr_kinase_AS"/>
</dbReference>
<dbReference type="SMART" id="SM00220">
    <property type="entry name" value="S_TKc"/>
    <property type="match status" value="1"/>
</dbReference>
<evidence type="ECO:0000256" key="4">
    <source>
        <dbReference type="ARBA" id="ARBA00022527"/>
    </source>
</evidence>
<evidence type="ECO:0000259" key="14">
    <source>
        <dbReference type="PROSITE" id="PS50011"/>
    </source>
</evidence>
<evidence type="ECO:0000256" key="8">
    <source>
        <dbReference type="ARBA" id="ARBA00022840"/>
    </source>
</evidence>
<dbReference type="PROSITE" id="PS50011">
    <property type="entry name" value="PROTEIN_KINASE_DOM"/>
    <property type="match status" value="1"/>
</dbReference>
<dbReference type="FunFam" id="1.10.510.10:FF:000292">
    <property type="entry name" value="Serine/threonine-protein kinase 36"/>
    <property type="match status" value="1"/>
</dbReference>
<organism evidence="15 16">
    <name type="scientific">Serinus canaria</name>
    <name type="common">Island canary</name>
    <name type="synonym">Fringilla canaria</name>
    <dbReference type="NCBI Taxonomy" id="9135"/>
    <lineage>
        <taxon>Eukaryota</taxon>
        <taxon>Metazoa</taxon>
        <taxon>Chordata</taxon>
        <taxon>Craniata</taxon>
        <taxon>Vertebrata</taxon>
        <taxon>Euteleostomi</taxon>
        <taxon>Archelosauria</taxon>
        <taxon>Archosauria</taxon>
        <taxon>Dinosauria</taxon>
        <taxon>Saurischia</taxon>
        <taxon>Theropoda</taxon>
        <taxon>Coelurosauria</taxon>
        <taxon>Aves</taxon>
        <taxon>Neognathae</taxon>
        <taxon>Neoaves</taxon>
        <taxon>Telluraves</taxon>
        <taxon>Australaves</taxon>
        <taxon>Passeriformes</taxon>
        <taxon>Passeroidea</taxon>
        <taxon>Fringillidae</taxon>
        <taxon>Carduelinae</taxon>
        <taxon>Serinus</taxon>
    </lineage>
</organism>
<reference evidence="15" key="1">
    <citation type="submission" date="2025-08" db="UniProtKB">
        <authorList>
            <consortium name="Ensembl"/>
        </authorList>
    </citation>
    <scope>IDENTIFICATION</scope>
</reference>
<dbReference type="InterPro" id="IPR000719">
    <property type="entry name" value="Prot_kinase_dom"/>
</dbReference>
<evidence type="ECO:0000313" key="16">
    <source>
        <dbReference type="Proteomes" id="UP000694409"/>
    </source>
</evidence>
<feature type="domain" description="Protein kinase" evidence="14">
    <location>
        <begin position="4"/>
        <end position="254"/>
    </location>
</feature>
<evidence type="ECO:0000256" key="3">
    <source>
        <dbReference type="ARBA" id="ARBA00022490"/>
    </source>
</evidence>
<dbReference type="GO" id="GO:0009791">
    <property type="term" value="P:post-embryonic development"/>
    <property type="evidence" value="ECO:0007669"/>
    <property type="project" value="Ensembl"/>
</dbReference>
<evidence type="ECO:0000256" key="11">
    <source>
        <dbReference type="ARBA" id="ARBA00048679"/>
    </source>
</evidence>
<evidence type="ECO:0000256" key="13">
    <source>
        <dbReference type="PROSITE-ProRule" id="PRU10141"/>
    </source>
</evidence>
<keyword evidence="3" id="KW-0963">Cytoplasm</keyword>
<proteinExistence type="predicted"/>
<evidence type="ECO:0000256" key="5">
    <source>
        <dbReference type="ARBA" id="ARBA00022679"/>
    </source>
</evidence>
<dbReference type="GO" id="GO:0004674">
    <property type="term" value="F:protein serine/threonine kinase activity"/>
    <property type="evidence" value="ECO:0007669"/>
    <property type="project" value="UniProtKB-KW"/>
</dbReference>
<dbReference type="CDD" id="cd14002">
    <property type="entry name" value="STKc_STK36"/>
    <property type="match status" value="1"/>
</dbReference>
<evidence type="ECO:0000256" key="1">
    <source>
        <dbReference type="ARBA" id="ARBA00004245"/>
    </source>
</evidence>
<dbReference type="GO" id="GO:0005856">
    <property type="term" value="C:cytoskeleton"/>
    <property type="evidence" value="ECO:0007669"/>
    <property type="project" value="UniProtKB-SubCell"/>
</dbReference>
<dbReference type="EC" id="2.7.11.1" evidence="2"/>
<keyword evidence="4" id="KW-0723">Serine/threonine-protein kinase</keyword>
<dbReference type="GeneTree" id="ENSGT00940000158375"/>
<dbReference type="InterPro" id="IPR011989">
    <property type="entry name" value="ARM-like"/>
</dbReference>
<keyword evidence="8 13" id="KW-0067">ATP-binding</keyword>
<dbReference type="GO" id="GO:0007224">
    <property type="term" value="P:smoothened signaling pathway"/>
    <property type="evidence" value="ECO:0007669"/>
    <property type="project" value="Ensembl"/>
</dbReference>
<keyword evidence="7" id="KW-0418">Kinase</keyword>
<evidence type="ECO:0000256" key="7">
    <source>
        <dbReference type="ARBA" id="ARBA00022777"/>
    </source>
</evidence>
<keyword evidence="9" id="KW-0206">Cytoskeleton</keyword>
<dbReference type="Pfam" id="PF13646">
    <property type="entry name" value="HEAT_2"/>
    <property type="match status" value="1"/>
</dbReference>
<dbReference type="PANTHER" id="PTHR22983:SF6">
    <property type="entry name" value="SERINE_THREONINE-PROTEIN KINASE 36"/>
    <property type="match status" value="1"/>
</dbReference>
<evidence type="ECO:0000256" key="10">
    <source>
        <dbReference type="ARBA" id="ARBA00047899"/>
    </source>
</evidence>
<dbReference type="GO" id="GO:0035082">
    <property type="term" value="P:axoneme assembly"/>
    <property type="evidence" value="ECO:0007669"/>
    <property type="project" value="Ensembl"/>
</dbReference>
<keyword evidence="5" id="KW-0808">Transferase</keyword>
<dbReference type="Proteomes" id="UP000694409">
    <property type="component" value="Unassembled WGS sequence"/>
</dbReference>
<dbReference type="Gene3D" id="1.25.10.10">
    <property type="entry name" value="Leucine-rich Repeat Variant"/>
    <property type="match status" value="1"/>
</dbReference>
<dbReference type="PROSITE" id="PS00108">
    <property type="entry name" value="PROTEIN_KINASE_ST"/>
    <property type="match status" value="1"/>
</dbReference>